<name>A0AAR2LRM5_PYGNA</name>
<reference evidence="9" key="2">
    <citation type="submission" date="2025-08" db="UniProtKB">
        <authorList>
            <consortium name="Ensembl"/>
        </authorList>
    </citation>
    <scope>IDENTIFICATION</scope>
</reference>
<dbReference type="InterPro" id="IPR013087">
    <property type="entry name" value="Znf_C2H2_type"/>
</dbReference>
<feature type="compositionally biased region" description="Low complexity" evidence="7">
    <location>
        <begin position="202"/>
        <end position="212"/>
    </location>
</feature>
<reference evidence="9" key="3">
    <citation type="submission" date="2025-09" db="UniProtKB">
        <authorList>
            <consortium name="Ensembl"/>
        </authorList>
    </citation>
    <scope>IDENTIFICATION</scope>
</reference>
<evidence type="ECO:0000313" key="9">
    <source>
        <dbReference type="Ensembl" id="ENSPNAP00000077379.1"/>
    </source>
</evidence>
<keyword evidence="4" id="KW-0862">Zinc</keyword>
<feature type="region of interest" description="Disordered" evidence="7">
    <location>
        <begin position="125"/>
        <end position="157"/>
    </location>
</feature>
<evidence type="ECO:0000256" key="4">
    <source>
        <dbReference type="ARBA" id="ARBA00022833"/>
    </source>
</evidence>
<evidence type="ECO:0000259" key="8">
    <source>
        <dbReference type="PROSITE" id="PS50157"/>
    </source>
</evidence>
<feature type="domain" description="C2H2-type" evidence="8">
    <location>
        <begin position="260"/>
        <end position="287"/>
    </location>
</feature>
<dbReference type="Ensembl" id="ENSPNAT00000059932.1">
    <property type="protein sequence ID" value="ENSPNAP00000077379.1"/>
    <property type="gene ID" value="ENSPNAG00000035026.1"/>
</dbReference>
<dbReference type="PROSITE" id="PS00028">
    <property type="entry name" value="ZINC_FINGER_C2H2_1"/>
    <property type="match status" value="5"/>
</dbReference>
<feature type="domain" description="C2H2-type" evidence="8">
    <location>
        <begin position="316"/>
        <end position="343"/>
    </location>
</feature>
<feature type="domain" description="C2H2-type" evidence="8">
    <location>
        <begin position="288"/>
        <end position="315"/>
    </location>
</feature>
<dbReference type="SMART" id="SM00355">
    <property type="entry name" value="ZnF_C2H2"/>
    <property type="match status" value="6"/>
</dbReference>
<dbReference type="GO" id="GO:0000978">
    <property type="term" value="F:RNA polymerase II cis-regulatory region sequence-specific DNA binding"/>
    <property type="evidence" value="ECO:0007669"/>
    <property type="project" value="TreeGrafter"/>
</dbReference>
<dbReference type="FunFam" id="3.30.160.60:FF:002343">
    <property type="entry name" value="Zinc finger protein 33A"/>
    <property type="match status" value="1"/>
</dbReference>
<dbReference type="FunFam" id="3.30.160.60:FF:000425">
    <property type="entry name" value="PLAG1 like zinc finger 1"/>
    <property type="match status" value="1"/>
</dbReference>
<sequence length="399" mass="44950">MAFCTESSSVPTVHFPTVHNHITDPPSHQGDCITTLKPEQIKCEDVVSEISSTQTSSATLCTNPSPSVTQERMASCSESSPAPTVHIPAVLIHFHNHIKKPPSHQENYVTMLKPEEIKSEDVVSEISHTQSSATLHTNTSPKHTHDEEKTTSCSESFPAPTVHLPAVLIYFNNHIKKPPSHEEECITMLKTEDIKCEEDVSEISSTETSSATGCTKPSQRRTQENTDEALNRQCSECGRSFDTLGHLQVHQLSHTGERPYPCLWCEKSFTKPNNLKQHQLVHTGEKPYRCLECGQSFARQSHLKRHQRIHTGEKPFHCSECGQCFTRQTHLRSHQNIHTRENLYCCPVCGQSFLRQCDVQRHQRFHTGGKLFHCSECGKSFRDNGTLRAHLCIRAGEKS</sequence>
<feature type="compositionally biased region" description="Polar residues" evidence="7">
    <location>
        <begin position="126"/>
        <end position="141"/>
    </location>
</feature>
<feature type="region of interest" description="Disordered" evidence="7">
    <location>
        <begin position="202"/>
        <end position="226"/>
    </location>
</feature>
<keyword evidence="3 6" id="KW-0863">Zinc-finger</keyword>
<dbReference type="GO" id="GO:0000981">
    <property type="term" value="F:DNA-binding transcription factor activity, RNA polymerase II-specific"/>
    <property type="evidence" value="ECO:0007669"/>
    <property type="project" value="TreeGrafter"/>
</dbReference>
<dbReference type="SUPFAM" id="SSF57667">
    <property type="entry name" value="beta-beta-alpha zinc fingers"/>
    <property type="match status" value="3"/>
</dbReference>
<dbReference type="GO" id="GO:0008270">
    <property type="term" value="F:zinc ion binding"/>
    <property type="evidence" value="ECO:0007669"/>
    <property type="project" value="UniProtKB-KW"/>
</dbReference>
<evidence type="ECO:0000256" key="2">
    <source>
        <dbReference type="ARBA" id="ARBA00022737"/>
    </source>
</evidence>
<dbReference type="Gene3D" id="3.30.160.60">
    <property type="entry name" value="Classic Zinc Finger"/>
    <property type="match status" value="6"/>
</dbReference>
<dbReference type="PROSITE" id="PS50157">
    <property type="entry name" value="ZINC_FINGER_C2H2_2"/>
    <property type="match status" value="6"/>
</dbReference>
<dbReference type="GeneID" id="108412016"/>
<keyword evidence="2" id="KW-0677">Repeat</keyword>
<dbReference type="FunFam" id="3.30.160.60:FF:000358">
    <property type="entry name" value="zinc finger protein 24"/>
    <property type="match status" value="2"/>
</dbReference>
<keyword evidence="10" id="KW-1185">Reference proteome</keyword>
<keyword evidence="5" id="KW-0539">Nucleus</keyword>
<organism evidence="9 10">
    <name type="scientific">Pygocentrus nattereri</name>
    <name type="common">Red-bellied piranha</name>
    <dbReference type="NCBI Taxonomy" id="42514"/>
    <lineage>
        <taxon>Eukaryota</taxon>
        <taxon>Metazoa</taxon>
        <taxon>Chordata</taxon>
        <taxon>Craniata</taxon>
        <taxon>Vertebrata</taxon>
        <taxon>Euteleostomi</taxon>
        <taxon>Actinopterygii</taxon>
        <taxon>Neopterygii</taxon>
        <taxon>Teleostei</taxon>
        <taxon>Ostariophysi</taxon>
        <taxon>Characiformes</taxon>
        <taxon>Characoidei</taxon>
        <taxon>Pygocentrus</taxon>
    </lineage>
</organism>
<dbReference type="PANTHER" id="PTHR23235">
    <property type="entry name" value="KRUEPPEL-LIKE TRANSCRIPTION FACTOR"/>
    <property type="match status" value="1"/>
</dbReference>
<dbReference type="Proteomes" id="UP001501920">
    <property type="component" value="Chromosome 11"/>
</dbReference>
<evidence type="ECO:0000256" key="5">
    <source>
        <dbReference type="ARBA" id="ARBA00023242"/>
    </source>
</evidence>
<feature type="domain" description="C2H2-type" evidence="8">
    <location>
        <begin position="372"/>
        <end position="399"/>
    </location>
</feature>
<evidence type="ECO:0000256" key="1">
    <source>
        <dbReference type="ARBA" id="ARBA00022723"/>
    </source>
</evidence>
<dbReference type="GeneTree" id="ENSGT01150000286958"/>
<proteinExistence type="predicted"/>
<dbReference type="InterPro" id="IPR036236">
    <property type="entry name" value="Znf_C2H2_sf"/>
</dbReference>
<dbReference type="PANTHER" id="PTHR23235:SF142">
    <property type="entry name" value="ZINC FINGER PROTEIN 384"/>
    <property type="match status" value="1"/>
</dbReference>
<accession>A0AAR2LRM5</accession>
<reference evidence="9 10" key="1">
    <citation type="submission" date="2020-10" db="EMBL/GenBank/DDBJ databases">
        <title>Pygocentrus nattereri (red-bellied piranha) genome, fPygNat1, primary haplotype.</title>
        <authorList>
            <person name="Myers G."/>
            <person name="Meyer A."/>
            <person name="Karagic N."/>
            <person name="Pippel M."/>
            <person name="Winkler S."/>
            <person name="Tracey A."/>
            <person name="Wood J."/>
            <person name="Formenti G."/>
            <person name="Howe K."/>
            <person name="Fedrigo O."/>
            <person name="Jarvis E.D."/>
        </authorList>
    </citation>
    <scope>NUCLEOTIDE SEQUENCE [LARGE SCALE GENOMIC DNA]</scope>
</reference>
<dbReference type="Pfam" id="PF00096">
    <property type="entry name" value="zf-C2H2"/>
    <property type="match status" value="5"/>
</dbReference>
<evidence type="ECO:0000256" key="7">
    <source>
        <dbReference type="SAM" id="MobiDB-lite"/>
    </source>
</evidence>
<dbReference type="AlphaFoldDB" id="A0AAR2LRM5"/>
<feature type="domain" description="C2H2-type" evidence="8">
    <location>
        <begin position="232"/>
        <end position="259"/>
    </location>
</feature>
<evidence type="ECO:0000256" key="3">
    <source>
        <dbReference type="ARBA" id="ARBA00022771"/>
    </source>
</evidence>
<protein>
    <recommendedName>
        <fullName evidence="8">C2H2-type domain-containing protein</fullName>
    </recommendedName>
</protein>
<dbReference type="FunFam" id="3.30.160.60:FF:000100">
    <property type="entry name" value="Zinc finger 45-like"/>
    <property type="match status" value="1"/>
</dbReference>
<feature type="domain" description="C2H2-type" evidence="8">
    <location>
        <begin position="344"/>
        <end position="371"/>
    </location>
</feature>
<dbReference type="RefSeq" id="XP_017539349.1">
    <property type="nucleotide sequence ID" value="XM_017683860.2"/>
</dbReference>
<evidence type="ECO:0000256" key="6">
    <source>
        <dbReference type="PROSITE-ProRule" id="PRU00042"/>
    </source>
</evidence>
<evidence type="ECO:0000313" key="10">
    <source>
        <dbReference type="Proteomes" id="UP001501920"/>
    </source>
</evidence>
<keyword evidence="1" id="KW-0479">Metal-binding</keyword>